<feature type="transmembrane region" description="Helical" evidence="2">
    <location>
        <begin position="66"/>
        <end position="87"/>
    </location>
</feature>
<dbReference type="Proteomes" id="UP000007954">
    <property type="component" value="Chromosome"/>
</dbReference>
<proteinExistence type="predicted"/>
<dbReference type="InterPro" id="IPR058455">
    <property type="entry name" value="DUF8142"/>
</dbReference>
<dbReference type="HOGENOM" id="CLU_2032832_0_0_2"/>
<organism evidence="4 5">
    <name type="scientific">Haloquadratum walsbyi (strain DSM 16854 / JCM 12705 / C23)</name>
    <dbReference type="NCBI Taxonomy" id="768065"/>
    <lineage>
        <taxon>Archaea</taxon>
        <taxon>Methanobacteriati</taxon>
        <taxon>Methanobacteriota</taxon>
        <taxon>Stenosarchaea group</taxon>
        <taxon>Halobacteria</taxon>
        <taxon>Halobacteriales</taxon>
        <taxon>Haloferacaceae</taxon>
        <taxon>Haloquadratum</taxon>
    </lineage>
</organism>
<dbReference type="OrthoDB" id="178052at2157"/>
<dbReference type="AlphaFoldDB" id="G0LLG3"/>
<evidence type="ECO:0000313" key="4">
    <source>
        <dbReference type="EMBL" id="CCC40769.1"/>
    </source>
</evidence>
<accession>G0LLG3</accession>
<name>G0LLG3_HALWC</name>
<reference evidence="4 5" key="1">
    <citation type="journal article" date="2011" name="PLoS ONE">
        <title>Haloquadratum walsbyi: limited diversity in a global pond.</title>
        <authorList>
            <person name="Dyall-Smith M."/>
            <person name="Pfeiffer F."/>
            <person name="Klee K."/>
            <person name="Palm P."/>
            <person name="Gross K."/>
            <person name="Schuster S.C."/>
            <person name="Rampp M."/>
            <person name="Oesterhelt D."/>
        </authorList>
    </citation>
    <scope>NUCLEOTIDE SEQUENCE [LARGE SCALE GENOMIC DNA]</scope>
    <source>
        <strain evidence="5">DSM 16854 / JCM 12705 / C23</strain>
    </source>
</reference>
<dbReference type="EMBL" id="FR746099">
    <property type="protein sequence ID" value="CCC40769.1"/>
    <property type="molecule type" value="Genomic_DNA"/>
</dbReference>
<evidence type="ECO:0000256" key="2">
    <source>
        <dbReference type="SAM" id="Phobius"/>
    </source>
</evidence>
<keyword evidence="2" id="KW-0472">Membrane</keyword>
<keyword evidence="2" id="KW-1133">Transmembrane helix</keyword>
<protein>
    <recommendedName>
        <fullName evidence="3">DUF8142 domain-containing protein</fullName>
    </recommendedName>
</protein>
<feature type="region of interest" description="Disordered" evidence="1">
    <location>
        <begin position="1"/>
        <end position="61"/>
    </location>
</feature>
<feature type="transmembrane region" description="Helical" evidence="2">
    <location>
        <begin position="93"/>
        <end position="112"/>
    </location>
</feature>
<dbReference type="Pfam" id="PF26465">
    <property type="entry name" value="DUF8142"/>
    <property type="match status" value="1"/>
</dbReference>
<gene>
    <name evidence="4" type="ordered locus">Hqrw_2971</name>
</gene>
<evidence type="ECO:0000256" key="1">
    <source>
        <dbReference type="SAM" id="MobiDB-lite"/>
    </source>
</evidence>
<sequence>MSPPSSTKESADASANTDQRVKTSTTARPEMVTQHTEIVKNTDAASSFDPDAPLESDSDGNNRRRAILAVTPFLVIGLGNLVLLLGWGIEPLWAFAILPPILFCSALAYIVFSTDFLSDRT</sequence>
<evidence type="ECO:0000313" key="5">
    <source>
        <dbReference type="Proteomes" id="UP000007954"/>
    </source>
</evidence>
<feature type="domain" description="DUF8142" evidence="3">
    <location>
        <begin position="35"/>
        <end position="121"/>
    </location>
</feature>
<dbReference type="KEGG" id="hwc:Hqrw_2971"/>
<feature type="compositionally biased region" description="Polar residues" evidence="1">
    <location>
        <begin position="1"/>
        <end position="27"/>
    </location>
</feature>
<keyword evidence="2" id="KW-0812">Transmembrane</keyword>
<evidence type="ECO:0000259" key="3">
    <source>
        <dbReference type="Pfam" id="PF26465"/>
    </source>
</evidence>